<feature type="transmembrane region" description="Helical" evidence="6">
    <location>
        <begin position="21"/>
        <end position="43"/>
    </location>
</feature>
<evidence type="ECO:0000259" key="7">
    <source>
        <dbReference type="Pfam" id="PF12698"/>
    </source>
</evidence>
<dbReference type="InterPro" id="IPR013525">
    <property type="entry name" value="ABC2_TM"/>
</dbReference>
<feature type="transmembrane region" description="Helical" evidence="6">
    <location>
        <begin position="185"/>
        <end position="206"/>
    </location>
</feature>
<keyword evidence="4 6" id="KW-1133">Transmembrane helix</keyword>
<feature type="transmembrane region" description="Helical" evidence="6">
    <location>
        <begin position="235"/>
        <end position="257"/>
    </location>
</feature>
<dbReference type="Proteomes" id="UP000741863">
    <property type="component" value="Unassembled WGS sequence"/>
</dbReference>
<dbReference type="Pfam" id="PF12698">
    <property type="entry name" value="ABC2_membrane_3"/>
    <property type="match status" value="1"/>
</dbReference>
<reference evidence="8 9" key="1">
    <citation type="submission" date="2021-01" db="EMBL/GenBank/DDBJ databases">
        <title>Genomic Encyclopedia of Type Strains, Phase IV (KMG-IV): sequencing the most valuable type-strain genomes for metagenomic binning, comparative biology and taxonomic classification.</title>
        <authorList>
            <person name="Goeker M."/>
        </authorList>
    </citation>
    <scope>NUCLEOTIDE SEQUENCE [LARGE SCALE GENOMIC DNA]</scope>
    <source>
        <strain evidence="8 9">DSM 25540</strain>
    </source>
</reference>
<feature type="domain" description="ABC-2 type transporter transmembrane" evidence="7">
    <location>
        <begin position="20"/>
        <end position="379"/>
    </location>
</feature>
<dbReference type="RefSeq" id="WP_204695957.1">
    <property type="nucleotide sequence ID" value="NZ_JAFBEC010000002.1"/>
</dbReference>
<dbReference type="PANTHER" id="PTHR30294">
    <property type="entry name" value="MEMBRANE COMPONENT OF ABC TRANSPORTER YHHJ-RELATED"/>
    <property type="match status" value="1"/>
</dbReference>
<keyword evidence="5 6" id="KW-0472">Membrane</keyword>
<sequence>MRNKKLKVAKWEIKRNLQNKTFIISTFVTPAIFLFFLFIGSLVGGNDEPDMTEVGEGSSADHEIPVYVTGDEEAVESFQDIALVEAEVAHYELFDGPVSELEERAAVEAIAYVHIEDPTNATLVVSEEYTSPTMVIRTEVEQLLQSTQLEQVGVEQAERELVLSTSVPVQTISSSGDGNEWLEDIIPAAFAGIVLLSIIMTGMMTLNSSMQEKKDKMAETLLSSVSANQLMQGKILGYFVVGMAQVAVWLLLVIPFAEIFSDFTIIEHLFTPITLLYLLYAVLGYLLFASMYVALGATMEDASTASNLTGMMMMLPFLPFALVWVFISDPNGIVSIVASYFPFSASAAMIVRIVMLDELPVLEIVISILVLVVFVWLMMNAAGKVYRTAMLMSGKNVTPGEIIRMIRHKD</sequence>
<dbReference type="InterPro" id="IPR051449">
    <property type="entry name" value="ABC-2_transporter_component"/>
</dbReference>
<evidence type="ECO:0000256" key="1">
    <source>
        <dbReference type="ARBA" id="ARBA00004651"/>
    </source>
</evidence>
<comment type="caution">
    <text evidence="8">The sequence shown here is derived from an EMBL/GenBank/DDBJ whole genome shotgun (WGS) entry which is preliminary data.</text>
</comment>
<evidence type="ECO:0000256" key="3">
    <source>
        <dbReference type="ARBA" id="ARBA00022692"/>
    </source>
</evidence>
<keyword evidence="2" id="KW-1003">Cell membrane</keyword>
<protein>
    <submittedName>
        <fullName evidence="8">ABC-2 type transport system permease protein</fullName>
    </submittedName>
</protein>
<keyword evidence="9" id="KW-1185">Reference proteome</keyword>
<feature type="transmembrane region" description="Helical" evidence="6">
    <location>
        <begin position="277"/>
        <end position="295"/>
    </location>
</feature>
<evidence type="ECO:0000256" key="6">
    <source>
        <dbReference type="SAM" id="Phobius"/>
    </source>
</evidence>
<evidence type="ECO:0000313" key="9">
    <source>
        <dbReference type="Proteomes" id="UP000741863"/>
    </source>
</evidence>
<feature type="transmembrane region" description="Helical" evidence="6">
    <location>
        <begin position="307"/>
        <end position="327"/>
    </location>
</feature>
<keyword evidence="3 6" id="KW-0812">Transmembrane</keyword>
<gene>
    <name evidence="8" type="ORF">JOD17_001030</name>
</gene>
<evidence type="ECO:0000256" key="5">
    <source>
        <dbReference type="ARBA" id="ARBA00023136"/>
    </source>
</evidence>
<feature type="transmembrane region" description="Helical" evidence="6">
    <location>
        <begin position="361"/>
        <end position="382"/>
    </location>
</feature>
<proteinExistence type="predicted"/>
<accession>A0ABS2P955</accession>
<organism evidence="8 9">
    <name type="scientific">Geomicrobium sediminis</name>
    <dbReference type="NCBI Taxonomy" id="1347788"/>
    <lineage>
        <taxon>Bacteria</taxon>
        <taxon>Bacillati</taxon>
        <taxon>Bacillota</taxon>
        <taxon>Bacilli</taxon>
        <taxon>Bacillales</taxon>
        <taxon>Geomicrobium</taxon>
    </lineage>
</organism>
<evidence type="ECO:0000313" key="8">
    <source>
        <dbReference type="EMBL" id="MBM7631938.1"/>
    </source>
</evidence>
<name>A0ABS2P955_9BACL</name>
<dbReference type="EMBL" id="JAFBEC010000002">
    <property type="protein sequence ID" value="MBM7631938.1"/>
    <property type="molecule type" value="Genomic_DNA"/>
</dbReference>
<feature type="transmembrane region" description="Helical" evidence="6">
    <location>
        <begin position="333"/>
        <end position="354"/>
    </location>
</feature>
<evidence type="ECO:0000256" key="4">
    <source>
        <dbReference type="ARBA" id="ARBA00022989"/>
    </source>
</evidence>
<dbReference type="PANTHER" id="PTHR30294:SF29">
    <property type="entry name" value="MULTIDRUG ABC TRANSPORTER PERMEASE YBHS-RELATED"/>
    <property type="match status" value="1"/>
</dbReference>
<comment type="subcellular location">
    <subcellularLocation>
        <location evidence="1">Cell membrane</location>
        <topology evidence="1">Multi-pass membrane protein</topology>
    </subcellularLocation>
</comment>
<evidence type="ECO:0000256" key="2">
    <source>
        <dbReference type="ARBA" id="ARBA00022475"/>
    </source>
</evidence>